<keyword evidence="3" id="KW-0964">Secreted</keyword>
<evidence type="ECO:0000256" key="4">
    <source>
        <dbReference type="SAM" id="MobiDB-lite"/>
    </source>
</evidence>
<reference evidence="6" key="1">
    <citation type="submission" date="2022-08" db="EMBL/GenBank/DDBJ databases">
        <authorList>
            <person name="Kallberg Y."/>
            <person name="Tangrot J."/>
            <person name="Rosling A."/>
        </authorList>
    </citation>
    <scope>NUCLEOTIDE SEQUENCE</scope>
    <source>
        <strain evidence="6">Wild A</strain>
    </source>
</reference>
<dbReference type="AlphaFoldDB" id="A0A9W4SFA5"/>
<feature type="compositionally biased region" description="Acidic residues" evidence="4">
    <location>
        <begin position="659"/>
        <end position="668"/>
    </location>
</feature>
<dbReference type="EMBL" id="CAMKVN010000302">
    <property type="protein sequence ID" value="CAI2166414.1"/>
    <property type="molecule type" value="Genomic_DNA"/>
</dbReference>
<dbReference type="Pfam" id="PF20147">
    <property type="entry name" value="Crinkler"/>
    <property type="match status" value="1"/>
</dbReference>
<name>A0A9W4SFA5_9GLOM</name>
<dbReference type="InterPro" id="IPR052980">
    <property type="entry name" value="Crinkler_effector"/>
</dbReference>
<sequence>MSTFTILGKSFTLWCFDQESKVIFKVIIGENNDIFDLKELITKKLPGDLKAVQLLLWKVDIEYNKIKNITLDCLLIDKLENEIDTVGRAFDGIAESIKIRVILEKLVDTEKENKSINEEELAMLEFWKGLSKAKIIFPYIQNMLLDNSFFVIKNESELEFNLRPTVKDEYKDNKYVYLKDDVNMQIDDLLEQFNCDGFLCLPNKVFFLGNQSFGSHLLIRSCYLELIHAIPLLEIHNLIKYGCIITGTPGIGKSYFGLFLLYYIRHHYPDATIIWELADKVDQLYEFSSNGNVRSGNINMFRNTLASKKNFYLVDAQRPINCNAYTILFSSPNDNIYNVFKKRLGITKYYMPIWSFDEINLLWNTLYKETLREKSNKFSFEKFDTLLKRWGPIPRTVLQNWNNKSYVESDYKILIGEIDLERTLISFSEEGMNKSSASGRLIHIHVKSDFITPRYCFASRMITRDIIDRYIRYNQIKFRHLLKCTGGDSKVSAFRGRIFEDFAHQQIQKGGDFRIRLLTNGMVSMKNTITEYKKIRSYKFKEFYTLEDTRKNYYNVPTAQNFESIDSFSYDENTLFLYQVTVSMKHSIKFNALDKIKKFLDWDKDIYLYFVVPPEIFSRFPPQKYKNSKDEDRQKFPTLINKLSQYALEVPINVMIDEDLNIGDENQDDEKSNKSYEESDNVEMVESDG</sequence>
<protein>
    <submittedName>
        <fullName evidence="6">11147_t:CDS:1</fullName>
    </submittedName>
</protein>
<comment type="subcellular location">
    <subcellularLocation>
        <location evidence="1">Host cell</location>
    </subcellularLocation>
    <subcellularLocation>
        <location evidence="2">Secreted</location>
    </subcellularLocation>
</comment>
<feature type="region of interest" description="Disordered" evidence="4">
    <location>
        <begin position="659"/>
        <end position="689"/>
    </location>
</feature>
<dbReference type="PANTHER" id="PTHR33129:SF1">
    <property type="entry name" value="ATP-BINDING PROTEIN"/>
    <property type="match status" value="1"/>
</dbReference>
<dbReference type="PANTHER" id="PTHR33129">
    <property type="entry name" value="PROTEIN KINASE DOMAIN-CONTAINING PROTEIN-RELATED"/>
    <property type="match status" value="1"/>
</dbReference>
<comment type="caution">
    <text evidence="6">The sequence shown here is derived from an EMBL/GenBank/DDBJ whole genome shotgun (WGS) entry which is preliminary data.</text>
</comment>
<dbReference type="OrthoDB" id="2415938at2759"/>
<dbReference type="Proteomes" id="UP001153678">
    <property type="component" value="Unassembled WGS sequence"/>
</dbReference>
<dbReference type="GO" id="GO:0043657">
    <property type="term" value="C:host cell"/>
    <property type="evidence" value="ECO:0007669"/>
    <property type="project" value="UniProtKB-SubCell"/>
</dbReference>
<keyword evidence="7" id="KW-1185">Reference proteome</keyword>
<evidence type="ECO:0000256" key="3">
    <source>
        <dbReference type="ARBA" id="ARBA00022525"/>
    </source>
</evidence>
<evidence type="ECO:0000256" key="2">
    <source>
        <dbReference type="ARBA" id="ARBA00004613"/>
    </source>
</evidence>
<feature type="compositionally biased region" description="Acidic residues" evidence="4">
    <location>
        <begin position="678"/>
        <end position="689"/>
    </location>
</feature>
<gene>
    <name evidence="6" type="ORF">FWILDA_LOCUS2562</name>
</gene>
<evidence type="ECO:0000313" key="6">
    <source>
        <dbReference type="EMBL" id="CAI2166414.1"/>
    </source>
</evidence>
<accession>A0A9W4SFA5</accession>
<organism evidence="6 7">
    <name type="scientific">Funneliformis geosporum</name>
    <dbReference type="NCBI Taxonomy" id="1117311"/>
    <lineage>
        <taxon>Eukaryota</taxon>
        <taxon>Fungi</taxon>
        <taxon>Fungi incertae sedis</taxon>
        <taxon>Mucoromycota</taxon>
        <taxon>Glomeromycotina</taxon>
        <taxon>Glomeromycetes</taxon>
        <taxon>Glomerales</taxon>
        <taxon>Glomeraceae</taxon>
        <taxon>Funneliformis</taxon>
    </lineage>
</organism>
<evidence type="ECO:0000256" key="1">
    <source>
        <dbReference type="ARBA" id="ARBA00004340"/>
    </source>
</evidence>
<evidence type="ECO:0000259" key="5">
    <source>
        <dbReference type="Pfam" id="PF20147"/>
    </source>
</evidence>
<dbReference type="InterPro" id="IPR045379">
    <property type="entry name" value="Crinkler_N"/>
</dbReference>
<dbReference type="GO" id="GO:0005576">
    <property type="term" value="C:extracellular region"/>
    <property type="evidence" value="ECO:0007669"/>
    <property type="project" value="UniProtKB-SubCell"/>
</dbReference>
<evidence type="ECO:0000313" key="7">
    <source>
        <dbReference type="Proteomes" id="UP001153678"/>
    </source>
</evidence>
<feature type="domain" description="Crinkler effector protein N-terminal" evidence="5">
    <location>
        <begin position="12"/>
        <end position="67"/>
    </location>
</feature>
<proteinExistence type="predicted"/>